<dbReference type="InterPro" id="IPR003442">
    <property type="entry name" value="T6A_TsaE"/>
</dbReference>
<evidence type="ECO:0000313" key="12">
    <source>
        <dbReference type="Proteomes" id="UP001302429"/>
    </source>
</evidence>
<dbReference type="RefSeq" id="WP_317080356.1">
    <property type="nucleotide sequence ID" value="NZ_CP136594.1"/>
</dbReference>
<name>A0AA97F4F8_9SPHN</name>
<sequence length="149" mass="16335">MIRFADEQAMRDWAAQLATKLHIGDSIGLSGPLGAGKTSMARAMIQALGYGGEVASPSFAIVHHYDPPEVRLPLLHCDFYRLEDPAEADELGLEDQSDDAVIIAEWPEMAGGMSGPNHLAITIAVDDQELRSITLDAGETWKERLREYE</sequence>
<reference evidence="11 12" key="1">
    <citation type="submission" date="2023-10" db="EMBL/GenBank/DDBJ databases">
        <title>Complete genome sequence of a Sphingomonadaceae bacterium.</title>
        <authorList>
            <person name="Yan C."/>
        </authorList>
    </citation>
    <scope>NUCLEOTIDE SEQUENCE [LARGE SCALE GENOMIC DNA]</scope>
    <source>
        <strain evidence="11 12">SCSIO 66989</strain>
    </source>
</reference>
<evidence type="ECO:0000256" key="1">
    <source>
        <dbReference type="ARBA" id="ARBA00004496"/>
    </source>
</evidence>
<organism evidence="11 12">
    <name type="scientific">Alterisphingorhabdus coralli</name>
    <dbReference type="NCBI Taxonomy" id="3071408"/>
    <lineage>
        <taxon>Bacteria</taxon>
        <taxon>Pseudomonadati</taxon>
        <taxon>Pseudomonadota</taxon>
        <taxon>Alphaproteobacteria</taxon>
        <taxon>Sphingomonadales</taxon>
        <taxon>Sphingomonadaceae</taxon>
        <taxon>Alterisphingorhabdus (ex Yan et al. 2024)</taxon>
    </lineage>
</organism>
<evidence type="ECO:0000256" key="5">
    <source>
        <dbReference type="ARBA" id="ARBA00022694"/>
    </source>
</evidence>
<dbReference type="PANTHER" id="PTHR33540">
    <property type="entry name" value="TRNA THREONYLCARBAMOYLADENOSINE BIOSYNTHESIS PROTEIN TSAE"/>
    <property type="match status" value="1"/>
</dbReference>
<keyword evidence="7" id="KW-0547">Nucleotide-binding</keyword>
<dbReference type="Pfam" id="PF02367">
    <property type="entry name" value="TsaE"/>
    <property type="match status" value="1"/>
</dbReference>
<evidence type="ECO:0000256" key="10">
    <source>
        <dbReference type="ARBA" id="ARBA00032441"/>
    </source>
</evidence>
<dbReference type="Proteomes" id="UP001302429">
    <property type="component" value="Chromosome"/>
</dbReference>
<protein>
    <recommendedName>
        <fullName evidence="3">tRNA threonylcarbamoyladenosine biosynthesis protein TsaE</fullName>
    </recommendedName>
    <alternativeName>
        <fullName evidence="10">t(6)A37 threonylcarbamoyladenosine biosynthesis protein TsaE</fullName>
    </alternativeName>
</protein>
<keyword evidence="5" id="KW-0819">tRNA processing</keyword>
<dbReference type="GO" id="GO:0005737">
    <property type="term" value="C:cytoplasm"/>
    <property type="evidence" value="ECO:0007669"/>
    <property type="project" value="UniProtKB-SubCell"/>
</dbReference>
<keyword evidence="9" id="KW-0460">Magnesium</keyword>
<evidence type="ECO:0000256" key="9">
    <source>
        <dbReference type="ARBA" id="ARBA00022842"/>
    </source>
</evidence>
<dbReference type="AlphaFoldDB" id="A0AA97F4F8"/>
<keyword evidence="8" id="KW-0067">ATP-binding</keyword>
<evidence type="ECO:0000256" key="8">
    <source>
        <dbReference type="ARBA" id="ARBA00022840"/>
    </source>
</evidence>
<comment type="similarity">
    <text evidence="2">Belongs to the TsaE family.</text>
</comment>
<evidence type="ECO:0000256" key="7">
    <source>
        <dbReference type="ARBA" id="ARBA00022741"/>
    </source>
</evidence>
<evidence type="ECO:0000256" key="3">
    <source>
        <dbReference type="ARBA" id="ARBA00019010"/>
    </source>
</evidence>
<dbReference type="GO" id="GO:0005524">
    <property type="term" value="F:ATP binding"/>
    <property type="evidence" value="ECO:0007669"/>
    <property type="project" value="UniProtKB-KW"/>
</dbReference>
<dbReference type="KEGG" id="acoa:RB602_09675"/>
<dbReference type="Gene3D" id="3.40.50.300">
    <property type="entry name" value="P-loop containing nucleotide triphosphate hydrolases"/>
    <property type="match status" value="1"/>
</dbReference>
<evidence type="ECO:0000256" key="2">
    <source>
        <dbReference type="ARBA" id="ARBA00007599"/>
    </source>
</evidence>
<dbReference type="NCBIfam" id="TIGR00150">
    <property type="entry name" value="T6A_YjeE"/>
    <property type="match status" value="1"/>
</dbReference>
<gene>
    <name evidence="11" type="primary">tsaE</name>
    <name evidence="11" type="ORF">RB602_09675</name>
</gene>
<keyword evidence="4" id="KW-0963">Cytoplasm</keyword>
<comment type="subcellular location">
    <subcellularLocation>
        <location evidence="1">Cytoplasm</location>
    </subcellularLocation>
</comment>
<evidence type="ECO:0000313" key="11">
    <source>
        <dbReference type="EMBL" id="WOE74124.1"/>
    </source>
</evidence>
<accession>A0AA97F4F8</accession>
<dbReference type="PANTHER" id="PTHR33540:SF2">
    <property type="entry name" value="TRNA THREONYLCARBAMOYLADENOSINE BIOSYNTHESIS PROTEIN TSAE"/>
    <property type="match status" value="1"/>
</dbReference>
<keyword evidence="6" id="KW-0479">Metal-binding</keyword>
<dbReference type="GO" id="GO:0046872">
    <property type="term" value="F:metal ion binding"/>
    <property type="evidence" value="ECO:0007669"/>
    <property type="project" value="UniProtKB-KW"/>
</dbReference>
<evidence type="ECO:0000256" key="4">
    <source>
        <dbReference type="ARBA" id="ARBA00022490"/>
    </source>
</evidence>
<dbReference type="EMBL" id="CP136594">
    <property type="protein sequence ID" value="WOE74124.1"/>
    <property type="molecule type" value="Genomic_DNA"/>
</dbReference>
<dbReference type="SUPFAM" id="SSF52540">
    <property type="entry name" value="P-loop containing nucleoside triphosphate hydrolases"/>
    <property type="match status" value="1"/>
</dbReference>
<keyword evidence="12" id="KW-1185">Reference proteome</keyword>
<dbReference type="GO" id="GO:0002949">
    <property type="term" value="P:tRNA threonylcarbamoyladenosine modification"/>
    <property type="evidence" value="ECO:0007669"/>
    <property type="project" value="InterPro"/>
</dbReference>
<dbReference type="InterPro" id="IPR027417">
    <property type="entry name" value="P-loop_NTPase"/>
</dbReference>
<proteinExistence type="inferred from homology"/>
<evidence type="ECO:0000256" key="6">
    <source>
        <dbReference type="ARBA" id="ARBA00022723"/>
    </source>
</evidence>